<dbReference type="InterPro" id="IPR024185">
    <property type="entry name" value="FTHF_cligase-like_sf"/>
</dbReference>
<keyword evidence="2 4" id="KW-0547">Nucleotide-binding</keyword>
<keyword evidence="4" id="KW-0460">Magnesium</keyword>
<keyword evidence="4" id="KW-0479">Metal-binding</keyword>
<keyword evidence="3 4" id="KW-0067">ATP-binding</keyword>
<comment type="catalytic activity">
    <reaction evidence="4">
        <text>(6S)-5-formyl-5,6,7,8-tetrahydrofolate + ATP = (6R)-5,10-methenyltetrahydrofolate + ADP + phosphate</text>
        <dbReference type="Rhea" id="RHEA:10488"/>
        <dbReference type="ChEBI" id="CHEBI:30616"/>
        <dbReference type="ChEBI" id="CHEBI:43474"/>
        <dbReference type="ChEBI" id="CHEBI:57455"/>
        <dbReference type="ChEBI" id="CHEBI:57457"/>
        <dbReference type="ChEBI" id="CHEBI:456216"/>
        <dbReference type="EC" id="6.3.3.2"/>
    </reaction>
</comment>
<evidence type="ECO:0000256" key="3">
    <source>
        <dbReference type="ARBA" id="ARBA00022840"/>
    </source>
</evidence>
<dbReference type="Gene3D" id="3.40.50.10420">
    <property type="entry name" value="NagB/RpiA/CoA transferase-like"/>
    <property type="match status" value="1"/>
</dbReference>
<keyword evidence="5" id="KW-0436">Ligase</keyword>
<dbReference type="RefSeq" id="WP_326454585.1">
    <property type="nucleotide sequence ID" value="NZ_JAYMFH010000005.1"/>
</dbReference>
<dbReference type="Pfam" id="PF01812">
    <property type="entry name" value="5-FTHF_cyc-lig"/>
    <property type="match status" value="1"/>
</dbReference>
<comment type="similarity">
    <text evidence="1 4">Belongs to the 5-formyltetrahydrofolate cyclo-ligase family.</text>
</comment>
<dbReference type="SUPFAM" id="SSF100950">
    <property type="entry name" value="NagB/RpiA/CoA transferase-like"/>
    <property type="match status" value="1"/>
</dbReference>
<evidence type="ECO:0000256" key="2">
    <source>
        <dbReference type="ARBA" id="ARBA00022741"/>
    </source>
</evidence>
<evidence type="ECO:0000313" key="6">
    <source>
        <dbReference type="Proteomes" id="UP001343724"/>
    </source>
</evidence>
<accession>A0ABU6IYX2</accession>
<reference evidence="5 6" key="1">
    <citation type="submission" date="2024-01" db="EMBL/GenBank/DDBJ databases">
        <title>novel species in genus Adlercreutzia.</title>
        <authorList>
            <person name="Liu X."/>
        </authorList>
    </citation>
    <scope>NUCLEOTIDE SEQUENCE [LARGE SCALE GENOMIC DNA]</scope>
    <source>
        <strain evidence="5 6">R22</strain>
    </source>
</reference>
<dbReference type="PANTHER" id="PTHR23407">
    <property type="entry name" value="ATPASE INHIBITOR/5-FORMYLTETRAHYDROFOLATE CYCLO-LIGASE"/>
    <property type="match status" value="1"/>
</dbReference>
<dbReference type="GO" id="GO:0030272">
    <property type="term" value="F:5-formyltetrahydrofolate cyclo-ligase activity"/>
    <property type="evidence" value="ECO:0007669"/>
    <property type="project" value="UniProtKB-EC"/>
</dbReference>
<dbReference type="PIRSF" id="PIRSF006806">
    <property type="entry name" value="FTHF_cligase"/>
    <property type="match status" value="1"/>
</dbReference>
<keyword evidence="6" id="KW-1185">Reference proteome</keyword>
<dbReference type="NCBIfam" id="TIGR02727">
    <property type="entry name" value="MTHFS_bact"/>
    <property type="match status" value="1"/>
</dbReference>
<dbReference type="Proteomes" id="UP001343724">
    <property type="component" value="Unassembled WGS sequence"/>
</dbReference>
<evidence type="ECO:0000256" key="4">
    <source>
        <dbReference type="RuleBase" id="RU361279"/>
    </source>
</evidence>
<organism evidence="5 6">
    <name type="scientific">Adlercreutzia shanghongiae</name>
    <dbReference type="NCBI Taxonomy" id="3111773"/>
    <lineage>
        <taxon>Bacteria</taxon>
        <taxon>Bacillati</taxon>
        <taxon>Actinomycetota</taxon>
        <taxon>Coriobacteriia</taxon>
        <taxon>Eggerthellales</taxon>
        <taxon>Eggerthellaceae</taxon>
        <taxon>Adlercreutzia</taxon>
    </lineage>
</organism>
<dbReference type="InterPro" id="IPR002698">
    <property type="entry name" value="FTHF_cligase"/>
</dbReference>
<evidence type="ECO:0000256" key="1">
    <source>
        <dbReference type="ARBA" id="ARBA00010638"/>
    </source>
</evidence>
<dbReference type="EMBL" id="JAYMFH010000005">
    <property type="protein sequence ID" value="MEC4294802.1"/>
    <property type="molecule type" value="Genomic_DNA"/>
</dbReference>
<evidence type="ECO:0000313" key="5">
    <source>
        <dbReference type="EMBL" id="MEC4294802.1"/>
    </source>
</evidence>
<sequence>MELLGKNNLRRRALTLREQLDASYRAEADAAIFRVIAESAWYREAPIVLTYVSVDTEVDTRAIIARSLEAGKVVAVPRCVRGTKTMAWHRLASPDDVRPGFCGLDEPANDDATLLNPAQVPAAALALVPGLLFDDAGYRLGYGGGYYDRFLAEFLGISLGLVREQQRVDSLEALGACGALDIPVSWLATEEGLAAATIL</sequence>
<proteinExistence type="inferred from homology"/>
<gene>
    <name evidence="5" type="ORF">VJ920_05735</name>
</gene>
<name>A0ABU6IYX2_9ACTN</name>
<comment type="cofactor">
    <cofactor evidence="4">
        <name>Mg(2+)</name>
        <dbReference type="ChEBI" id="CHEBI:18420"/>
    </cofactor>
</comment>
<protein>
    <recommendedName>
        <fullName evidence="4">5-formyltetrahydrofolate cyclo-ligase</fullName>
        <ecNumber evidence="4">6.3.3.2</ecNumber>
    </recommendedName>
</protein>
<dbReference type="InterPro" id="IPR037171">
    <property type="entry name" value="NagB/RpiA_transferase-like"/>
</dbReference>
<comment type="caution">
    <text evidence="5">The sequence shown here is derived from an EMBL/GenBank/DDBJ whole genome shotgun (WGS) entry which is preliminary data.</text>
</comment>
<dbReference type="EC" id="6.3.3.2" evidence="4"/>
<dbReference type="PANTHER" id="PTHR23407:SF1">
    <property type="entry name" value="5-FORMYLTETRAHYDROFOLATE CYCLO-LIGASE"/>
    <property type="match status" value="1"/>
</dbReference>